<dbReference type="PANTHER" id="PTHR46889:SF4">
    <property type="entry name" value="TRANSPOSASE INSO FOR INSERTION SEQUENCE ELEMENT IS911B-RELATED"/>
    <property type="match status" value="1"/>
</dbReference>
<dbReference type="InterPro" id="IPR036397">
    <property type="entry name" value="RNaseH_sf"/>
</dbReference>
<evidence type="ECO:0000313" key="3">
    <source>
        <dbReference type="EMBL" id="MDO8057318.1"/>
    </source>
</evidence>
<dbReference type="Pfam" id="PF00665">
    <property type="entry name" value="rve"/>
    <property type="match status" value="1"/>
</dbReference>
<comment type="caution">
    <text evidence="3">The sequence shown here is derived from an EMBL/GenBank/DDBJ whole genome shotgun (WGS) entry which is preliminary data.</text>
</comment>
<reference evidence="3 4" key="1">
    <citation type="journal article" date="2023" name="Int. J. Syst. Evol. Microbiol.">
        <title>The observation of taxonomic boundaries for the 16SrII and 16SrXXV phytoplasmas using genome-based delimitation.</title>
        <authorList>
            <person name="Rodrigues Jardim B."/>
            <person name="Tran-Nguyen L.T.T."/>
            <person name="Gambley C."/>
            <person name="Al-Sadi A.M."/>
            <person name="Al-Subhi A.M."/>
            <person name="Foissac X."/>
            <person name="Salar P."/>
            <person name="Cai H."/>
            <person name="Yang J.Y."/>
            <person name="Davis R."/>
            <person name="Jones L."/>
            <person name="Rodoni B."/>
            <person name="Constable F.E."/>
        </authorList>
    </citation>
    <scope>NUCLEOTIDE SEQUENCE [LARGE SCALE GENOMIC DNA]</scope>
    <source>
        <strain evidence="3">BAWM-BFA-CoWB</strain>
    </source>
</reference>
<evidence type="ECO:0000313" key="4">
    <source>
        <dbReference type="Proteomes" id="UP001170666"/>
    </source>
</evidence>
<dbReference type="InterPro" id="IPR050900">
    <property type="entry name" value="Transposase_IS3/IS150/IS904"/>
</dbReference>
<dbReference type="RefSeq" id="WP_304512920.1">
    <property type="nucleotide sequence ID" value="NZ_JAOSIT010000009.1"/>
</dbReference>
<protein>
    <submittedName>
        <fullName evidence="3">IS3 family transposase</fullName>
    </submittedName>
</protein>
<gene>
    <name evidence="3" type="ORF">OC698_01235</name>
</gene>
<dbReference type="NCBIfam" id="NF033516">
    <property type="entry name" value="transpos_IS3"/>
    <property type="match status" value="1"/>
</dbReference>
<organism evidence="3 4">
    <name type="scientific">Candidatus Phytoplasma gossypii</name>
    <dbReference type="NCBI Taxonomy" id="2982629"/>
    <lineage>
        <taxon>Bacteria</taxon>
        <taxon>Bacillati</taxon>
        <taxon>Mycoplasmatota</taxon>
        <taxon>Mollicutes</taxon>
        <taxon>Acholeplasmatales</taxon>
        <taxon>Acholeplasmataceae</taxon>
        <taxon>Candidatus Phytoplasma</taxon>
        <taxon>16SrII (Peanut WB group)</taxon>
    </lineage>
</organism>
<dbReference type="SUPFAM" id="SSF53098">
    <property type="entry name" value="Ribonuclease H-like"/>
    <property type="match status" value="1"/>
</dbReference>
<dbReference type="Gene3D" id="3.30.420.10">
    <property type="entry name" value="Ribonuclease H-like superfamily/Ribonuclease H"/>
    <property type="match status" value="1"/>
</dbReference>
<comment type="function">
    <text evidence="1">Involved in the transposition of the insertion sequence.</text>
</comment>
<dbReference type="Proteomes" id="UP001170666">
    <property type="component" value="Unassembled WGS sequence"/>
</dbReference>
<dbReference type="PROSITE" id="PS50994">
    <property type="entry name" value="INTEGRASE"/>
    <property type="match status" value="1"/>
</dbReference>
<sequence length="312" mass="37508">MQKLKQKIELLQKMMEKIKKIDKKMVFYLVNQFQSTLNLTTILQTIRLNRSTYYYWLKVQNKLKEKEETYLLQQKRIKALCLNYQYFYGHRKITDLYQKTFNEKISKKKVSTIMKKNDIRCRLRIKKIFTYCNLKNNLQIIPNLINQDFMTTKPLQKLFTDITYFKTKQGFLYFSCIIDAFNNQIIASHVSDQQNQDLVLKTIKKLPQLKVPCIMHSDQGTVYQTKKVQQTLRKKGFLISMSRKANPRDNAVIENFFGQIKTILQYQQPFLLEKSPNSMKKIINQFPQFWNKQWILRKLNYATPIQYAQNRS</sequence>
<dbReference type="Pfam" id="PF13276">
    <property type="entry name" value="HTH_21"/>
    <property type="match status" value="1"/>
</dbReference>
<feature type="domain" description="Integrase catalytic" evidence="2">
    <location>
        <begin position="150"/>
        <end position="312"/>
    </location>
</feature>
<keyword evidence="4" id="KW-1185">Reference proteome</keyword>
<evidence type="ECO:0000259" key="2">
    <source>
        <dbReference type="PROSITE" id="PS50994"/>
    </source>
</evidence>
<dbReference type="InterPro" id="IPR025948">
    <property type="entry name" value="HTH-like_dom"/>
</dbReference>
<evidence type="ECO:0000256" key="1">
    <source>
        <dbReference type="ARBA" id="ARBA00002286"/>
    </source>
</evidence>
<accession>A0ABT9D0T2</accession>
<dbReference type="InterPro" id="IPR001584">
    <property type="entry name" value="Integrase_cat-core"/>
</dbReference>
<dbReference type="InterPro" id="IPR012337">
    <property type="entry name" value="RNaseH-like_sf"/>
</dbReference>
<dbReference type="EMBL" id="JAOSIT010000009">
    <property type="protein sequence ID" value="MDO8057318.1"/>
    <property type="molecule type" value="Genomic_DNA"/>
</dbReference>
<dbReference type="PANTHER" id="PTHR46889">
    <property type="entry name" value="TRANSPOSASE INSF FOR INSERTION SEQUENCE IS3B-RELATED"/>
    <property type="match status" value="1"/>
</dbReference>
<name>A0ABT9D0T2_9MOLU</name>
<dbReference type="InterPro" id="IPR048020">
    <property type="entry name" value="Transpos_IS3"/>
</dbReference>
<proteinExistence type="predicted"/>